<sequence>MTEAFSNSADLIVQRWRFGALPGQEVLAVYLDTLVDSKLIARLQEQEAFQHLLLHRIAEYEDRDEVERAPSRPMPDEAPLWQAGTIVGTIRASVGAVLDGKTVIFLQHQTRAFTFDTMDVEQRHTSEPITEPSVQGPQRSMIEDLERNIGMLRNLLKSPRLRFDYRIAGKESRRKIAFGYLEGAVQPDILEAFLCRVKGIEQEEIVDTSYLEACVGGDRTTPFPQVRYTERPDTAVLALLDGKIIALVHGSPTVLICPVHFLEFFTSSEDYYCRPVFSSLIRMLRMAGFLIAFMLPSSYIALSAFHSELVPTVLLLAILKSREGIPFPALLEALIMEFFFELLREAGLRLPRPVGSAVSIVGALVIGQAAIQSQIASPVMVIVVALTGIASFAFPQYNMAIAVRLLRFPLMLLAATFGGLGIMTGLLLVYLHLSSLRSLGQPYLSPLAPLQSGRLRRMFLSIAGPRQAKASSAPKGGRGGR</sequence>
<dbReference type="InterPro" id="IPR050768">
    <property type="entry name" value="UPF0353/GerABKA_families"/>
</dbReference>
<evidence type="ECO:0000313" key="4">
    <source>
        <dbReference type="EMBL" id="MBD2847587.1"/>
    </source>
</evidence>
<comment type="similarity">
    <text evidence="1">Belongs to the GerABKA family.</text>
</comment>
<name>A0A927BVH0_9BACL</name>
<dbReference type="PIRSF" id="PIRSF005690">
    <property type="entry name" value="GerBA"/>
    <property type="match status" value="1"/>
</dbReference>
<reference evidence="4" key="1">
    <citation type="submission" date="2020-09" db="EMBL/GenBank/DDBJ databases">
        <title>A novel bacterium of genus Paenibacillus, isolated from South China Sea.</title>
        <authorList>
            <person name="Huang H."/>
            <person name="Mo K."/>
            <person name="Hu Y."/>
        </authorList>
    </citation>
    <scope>NUCLEOTIDE SEQUENCE</scope>
    <source>
        <strain evidence="4">IB182496</strain>
    </source>
</reference>
<dbReference type="PANTHER" id="PTHR22550">
    <property type="entry name" value="SPORE GERMINATION PROTEIN"/>
    <property type="match status" value="1"/>
</dbReference>
<dbReference type="AlphaFoldDB" id="A0A927BVH0"/>
<feature type="transmembrane region" description="Helical" evidence="3">
    <location>
        <begin position="284"/>
        <end position="305"/>
    </location>
</feature>
<evidence type="ECO:0000256" key="1">
    <source>
        <dbReference type="ARBA" id="ARBA00005278"/>
    </source>
</evidence>
<proteinExistence type="inferred from homology"/>
<keyword evidence="2 3" id="KW-0472">Membrane</keyword>
<keyword evidence="5" id="KW-1185">Reference proteome</keyword>
<dbReference type="Proteomes" id="UP000621560">
    <property type="component" value="Unassembled WGS sequence"/>
</dbReference>
<keyword evidence="3" id="KW-1133">Transmembrane helix</keyword>
<organism evidence="4 5">
    <name type="scientific">Paenibacillus sabuli</name>
    <dbReference type="NCBI Taxonomy" id="2772509"/>
    <lineage>
        <taxon>Bacteria</taxon>
        <taxon>Bacillati</taxon>
        <taxon>Bacillota</taxon>
        <taxon>Bacilli</taxon>
        <taxon>Bacillales</taxon>
        <taxon>Paenibacillaceae</taxon>
        <taxon>Paenibacillus</taxon>
    </lineage>
</organism>
<accession>A0A927BVH0</accession>
<evidence type="ECO:0000256" key="3">
    <source>
        <dbReference type="SAM" id="Phobius"/>
    </source>
</evidence>
<dbReference type="InterPro" id="IPR004995">
    <property type="entry name" value="Spore_Ger"/>
</dbReference>
<evidence type="ECO:0000313" key="5">
    <source>
        <dbReference type="Proteomes" id="UP000621560"/>
    </source>
</evidence>
<comment type="caution">
    <text evidence="4">The sequence shown here is derived from an EMBL/GenBank/DDBJ whole genome shotgun (WGS) entry which is preliminary data.</text>
</comment>
<dbReference type="Pfam" id="PF03323">
    <property type="entry name" value="GerA"/>
    <property type="match status" value="1"/>
</dbReference>
<evidence type="ECO:0000256" key="2">
    <source>
        <dbReference type="ARBA" id="ARBA00023136"/>
    </source>
</evidence>
<feature type="transmembrane region" description="Helical" evidence="3">
    <location>
        <begin position="377"/>
        <end position="398"/>
    </location>
</feature>
<gene>
    <name evidence="4" type="ORF">IDH44_20550</name>
</gene>
<dbReference type="GO" id="GO:0016020">
    <property type="term" value="C:membrane"/>
    <property type="evidence" value="ECO:0007669"/>
    <property type="project" value="InterPro"/>
</dbReference>
<feature type="transmembrane region" description="Helical" evidence="3">
    <location>
        <begin position="410"/>
        <end position="433"/>
    </location>
</feature>
<dbReference type="PANTHER" id="PTHR22550:SF5">
    <property type="entry name" value="LEUCINE ZIPPER PROTEIN 4"/>
    <property type="match status" value="1"/>
</dbReference>
<dbReference type="EMBL" id="JACXIZ010000041">
    <property type="protein sequence ID" value="MBD2847587.1"/>
    <property type="molecule type" value="Genomic_DNA"/>
</dbReference>
<protein>
    <submittedName>
        <fullName evidence="4">Spore germination protein</fullName>
    </submittedName>
</protein>
<dbReference type="GO" id="GO:0009847">
    <property type="term" value="P:spore germination"/>
    <property type="evidence" value="ECO:0007669"/>
    <property type="project" value="InterPro"/>
</dbReference>
<keyword evidence="3" id="KW-0812">Transmembrane</keyword>